<gene>
    <name evidence="3" type="ORF">SFSGTM_09020</name>
</gene>
<evidence type="ECO:0000313" key="4">
    <source>
        <dbReference type="Proteomes" id="UP000463939"/>
    </source>
</evidence>
<evidence type="ECO:0000256" key="1">
    <source>
        <dbReference type="SAM" id="MobiDB-lite"/>
    </source>
</evidence>
<evidence type="ECO:0000313" key="3">
    <source>
        <dbReference type="EMBL" id="BBP00194.1"/>
    </source>
</evidence>
<proteinExistence type="predicted"/>
<feature type="region of interest" description="Disordered" evidence="1">
    <location>
        <begin position="46"/>
        <end position="116"/>
    </location>
</feature>
<dbReference type="RefSeq" id="WP_162084150.1">
    <property type="nucleotide sequence ID" value="NZ_AP021881.1"/>
</dbReference>
<keyword evidence="2" id="KW-0732">Signal</keyword>
<feature type="signal peptide" evidence="2">
    <location>
        <begin position="1"/>
        <end position="21"/>
    </location>
</feature>
<dbReference type="KEGG" id="sniv:SFSGTM_09020"/>
<name>A0A809RH71_9PROT</name>
<dbReference type="Proteomes" id="UP000463939">
    <property type="component" value="Chromosome"/>
</dbReference>
<protein>
    <recommendedName>
        <fullName evidence="5">DUF4175 domain-containing protein</fullName>
    </recommendedName>
</protein>
<feature type="compositionally biased region" description="Low complexity" evidence="1">
    <location>
        <begin position="46"/>
        <end position="65"/>
    </location>
</feature>
<sequence length="116" mass="12599">MKKSSLVLLVLAAMSASVSFADDTTPSMDSAQARAQTFQSLTPEQQQAAINAAKQQGQATAQQKQENWNSMTPEQQQAQKQTMQSNMQSKMGEMKSKMQSRMGSGGGGMMRSRMGM</sequence>
<accession>A0A809RH71</accession>
<feature type="chain" id="PRO_5032752166" description="DUF4175 domain-containing protein" evidence="2">
    <location>
        <begin position="22"/>
        <end position="116"/>
    </location>
</feature>
<evidence type="ECO:0008006" key="5">
    <source>
        <dbReference type="Google" id="ProtNLM"/>
    </source>
</evidence>
<evidence type="ECO:0000256" key="2">
    <source>
        <dbReference type="SAM" id="SignalP"/>
    </source>
</evidence>
<feature type="compositionally biased region" description="Polar residues" evidence="1">
    <location>
        <begin position="66"/>
        <end position="89"/>
    </location>
</feature>
<organism evidence="3 4">
    <name type="scientific">Sulfuriferula nivalis</name>
    <dbReference type="NCBI Taxonomy" id="2675298"/>
    <lineage>
        <taxon>Bacteria</taxon>
        <taxon>Pseudomonadati</taxon>
        <taxon>Pseudomonadota</taxon>
        <taxon>Betaproteobacteria</taxon>
        <taxon>Nitrosomonadales</taxon>
        <taxon>Sulfuricellaceae</taxon>
        <taxon>Sulfuriferula</taxon>
    </lineage>
</organism>
<keyword evidence="4" id="KW-1185">Reference proteome</keyword>
<reference evidence="4" key="1">
    <citation type="submission" date="2019-11" db="EMBL/GenBank/DDBJ databases">
        <title>Isolation and characterization of a novel species in the genus Sulfuriferula.</title>
        <authorList>
            <person name="Mochizuki J."/>
            <person name="Kojima H."/>
            <person name="Fukui M."/>
        </authorList>
    </citation>
    <scope>NUCLEOTIDE SEQUENCE [LARGE SCALE GENOMIC DNA]</scope>
    <source>
        <strain evidence="4">SGTM</strain>
    </source>
</reference>
<dbReference type="AlphaFoldDB" id="A0A809RH71"/>
<dbReference type="EMBL" id="AP021881">
    <property type="protein sequence ID" value="BBP00194.1"/>
    <property type="molecule type" value="Genomic_DNA"/>
</dbReference>